<dbReference type="InterPro" id="IPR039421">
    <property type="entry name" value="Type_1_exporter"/>
</dbReference>
<evidence type="ECO:0000256" key="3">
    <source>
        <dbReference type="ARBA" id="ARBA00022741"/>
    </source>
</evidence>
<evidence type="ECO:0000313" key="10">
    <source>
        <dbReference type="EMBL" id="EKU93255.1"/>
    </source>
</evidence>
<dbReference type="PROSITE" id="PS50893">
    <property type="entry name" value="ABC_TRANSPORTER_2"/>
    <property type="match status" value="1"/>
</dbReference>
<dbReference type="HOGENOM" id="CLU_000604_84_3_9"/>
<dbReference type="EMBL" id="AGXA01000022">
    <property type="protein sequence ID" value="EKU93255.1"/>
    <property type="molecule type" value="Genomic_DNA"/>
</dbReference>
<dbReference type="RefSeq" id="WP_003778498.1">
    <property type="nucleotide sequence ID" value="NZ_JH992960.1"/>
</dbReference>
<evidence type="ECO:0000256" key="4">
    <source>
        <dbReference type="ARBA" id="ARBA00022840"/>
    </source>
</evidence>
<evidence type="ECO:0000259" key="8">
    <source>
        <dbReference type="PROSITE" id="PS50893"/>
    </source>
</evidence>
<keyword evidence="2 7" id="KW-0812">Transmembrane</keyword>
<evidence type="ECO:0000259" key="9">
    <source>
        <dbReference type="PROSITE" id="PS50929"/>
    </source>
</evidence>
<dbReference type="Proteomes" id="UP000009875">
    <property type="component" value="Unassembled WGS sequence"/>
</dbReference>
<dbReference type="InterPro" id="IPR027417">
    <property type="entry name" value="P-loop_NTPase"/>
</dbReference>
<dbReference type="SUPFAM" id="SSF52540">
    <property type="entry name" value="P-loop containing nucleoside triphosphate hydrolases"/>
    <property type="match status" value="1"/>
</dbReference>
<dbReference type="Gene3D" id="1.20.1560.10">
    <property type="entry name" value="ABC transporter type 1, transmembrane domain"/>
    <property type="match status" value="1"/>
</dbReference>
<dbReference type="GO" id="GO:0016887">
    <property type="term" value="F:ATP hydrolysis activity"/>
    <property type="evidence" value="ECO:0007669"/>
    <property type="project" value="InterPro"/>
</dbReference>
<dbReference type="STRING" id="883081.HMPREF9698_01416"/>
<keyword evidence="6 7" id="KW-0472">Membrane</keyword>
<keyword evidence="4" id="KW-0067">ATP-binding</keyword>
<sequence>MVFKVKNSLVFVLVLILIFSTSIATYIQFVKGDLFQFAIERNVNGLVGTGLFLTTLIIFELVFYYLEWKMHNYIYSNVLIDIKSSLSRQFLQKNSFDHLIAEKEATINTLSNKIDRLEVNYYRAIFNNIYLLLRMVFVTFALMYINLYIGLGLLVFLFLPLLVTRFYKNKLSVTEGKYQLYKGRNLDLYENYFSNMRSVKSFHLQETIFNRLSQSIIGEVLTYKRNQNTKINANILNSSLSYFSHLLILIFSTILVLNGQIQAGTVLTLIGLVEQLSMPILVFSQNLNNINSTKEIRKEIEADLNQVGSKNDKSYTIQDKLESDGISVNFGKTCLSYDNLTFHKDKNYLIQGPSGTGKSLYMDILLKNRKEYQGDIYIDQEVSDKAGAIDNIAYIGPSNNLFKGSVFFNIAFGRDLSDQEMVTIKSLLGPDLIKSTSIDDLSSGEKRRVLLLRGILSTRNLVFFDEPTSNLDRENVYKFWEIVSQVTDKHYIVISHDHPSKYNYLFDDIIDFTGLVHRSKGKHD</sequence>
<dbReference type="PROSITE" id="PS50929">
    <property type="entry name" value="ABC_TM1F"/>
    <property type="match status" value="1"/>
</dbReference>
<dbReference type="InterPro" id="IPR003439">
    <property type="entry name" value="ABC_transporter-like_ATP-bd"/>
</dbReference>
<keyword evidence="3" id="KW-0547">Nucleotide-binding</keyword>
<evidence type="ECO:0008006" key="12">
    <source>
        <dbReference type="Google" id="ProtNLM"/>
    </source>
</evidence>
<dbReference type="SMART" id="SM00382">
    <property type="entry name" value="AAA"/>
    <property type="match status" value="1"/>
</dbReference>
<dbReference type="InterPro" id="IPR011527">
    <property type="entry name" value="ABC1_TM_dom"/>
</dbReference>
<dbReference type="InterPro" id="IPR036640">
    <property type="entry name" value="ABC1_TM_sf"/>
</dbReference>
<dbReference type="Gene3D" id="3.40.50.300">
    <property type="entry name" value="P-loop containing nucleotide triphosphate hydrolases"/>
    <property type="match status" value="1"/>
</dbReference>
<organism evidence="10 11">
    <name type="scientific">Alloiococcus otitis ATCC 51267</name>
    <dbReference type="NCBI Taxonomy" id="883081"/>
    <lineage>
        <taxon>Bacteria</taxon>
        <taxon>Bacillati</taxon>
        <taxon>Bacillota</taxon>
        <taxon>Bacilli</taxon>
        <taxon>Lactobacillales</taxon>
        <taxon>Carnobacteriaceae</taxon>
        <taxon>Alloiococcus</taxon>
    </lineage>
</organism>
<dbReference type="Pfam" id="PF00664">
    <property type="entry name" value="ABC_membrane"/>
    <property type="match status" value="1"/>
</dbReference>
<protein>
    <recommendedName>
        <fullName evidence="12">ABC transmembrane type-1 domain-containing protein</fullName>
    </recommendedName>
</protein>
<keyword evidence="5 7" id="KW-1133">Transmembrane helix</keyword>
<dbReference type="PANTHER" id="PTHR43394:SF1">
    <property type="entry name" value="ATP-BINDING CASSETTE SUB-FAMILY B MEMBER 10, MITOCHONDRIAL"/>
    <property type="match status" value="1"/>
</dbReference>
<evidence type="ECO:0000256" key="2">
    <source>
        <dbReference type="ARBA" id="ARBA00022692"/>
    </source>
</evidence>
<comment type="caution">
    <text evidence="10">The sequence shown here is derived from an EMBL/GenBank/DDBJ whole genome shotgun (WGS) entry which is preliminary data.</text>
</comment>
<dbReference type="eggNOG" id="COG1132">
    <property type="taxonomic scope" value="Bacteria"/>
</dbReference>
<proteinExistence type="predicted"/>
<comment type="subcellular location">
    <subcellularLocation>
        <location evidence="1">Cell membrane</location>
        <topology evidence="1">Multi-pass membrane protein</topology>
    </subcellularLocation>
</comment>
<evidence type="ECO:0000313" key="11">
    <source>
        <dbReference type="Proteomes" id="UP000009875"/>
    </source>
</evidence>
<dbReference type="SUPFAM" id="SSF90123">
    <property type="entry name" value="ABC transporter transmembrane region"/>
    <property type="match status" value="1"/>
</dbReference>
<dbReference type="InterPro" id="IPR017871">
    <property type="entry name" value="ABC_transporter-like_CS"/>
</dbReference>
<feature type="domain" description="ABC transmembrane type-1" evidence="9">
    <location>
        <begin position="15"/>
        <end position="292"/>
    </location>
</feature>
<dbReference type="OrthoDB" id="95687at2"/>
<evidence type="ECO:0000256" key="5">
    <source>
        <dbReference type="ARBA" id="ARBA00022989"/>
    </source>
</evidence>
<feature type="transmembrane region" description="Helical" evidence="7">
    <location>
        <begin position="48"/>
        <end position="66"/>
    </location>
</feature>
<keyword evidence="11" id="KW-1185">Reference proteome</keyword>
<dbReference type="GO" id="GO:0015421">
    <property type="term" value="F:ABC-type oligopeptide transporter activity"/>
    <property type="evidence" value="ECO:0007669"/>
    <property type="project" value="TreeGrafter"/>
</dbReference>
<dbReference type="PROSITE" id="PS00211">
    <property type="entry name" value="ABC_TRANSPORTER_1"/>
    <property type="match status" value="1"/>
</dbReference>
<feature type="transmembrane region" description="Helical" evidence="7">
    <location>
        <begin position="121"/>
        <end position="142"/>
    </location>
</feature>
<gene>
    <name evidence="10" type="ORF">HMPREF9698_01416</name>
</gene>
<dbReference type="GO" id="GO:0005524">
    <property type="term" value="F:ATP binding"/>
    <property type="evidence" value="ECO:0007669"/>
    <property type="project" value="UniProtKB-KW"/>
</dbReference>
<dbReference type="GO" id="GO:0005886">
    <property type="term" value="C:plasma membrane"/>
    <property type="evidence" value="ECO:0007669"/>
    <property type="project" value="UniProtKB-SubCell"/>
</dbReference>
<accession>K9EVM9</accession>
<dbReference type="Pfam" id="PF00005">
    <property type="entry name" value="ABC_tran"/>
    <property type="match status" value="1"/>
</dbReference>
<feature type="transmembrane region" description="Helical" evidence="7">
    <location>
        <begin position="235"/>
        <end position="257"/>
    </location>
</feature>
<evidence type="ECO:0000256" key="6">
    <source>
        <dbReference type="ARBA" id="ARBA00023136"/>
    </source>
</evidence>
<feature type="transmembrane region" description="Helical" evidence="7">
    <location>
        <begin position="148"/>
        <end position="167"/>
    </location>
</feature>
<name>K9EVM9_9LACT</name>
<reference evidence="10 11" key="1">
    <citation type="submission" date="2012-09" db="EMBL/GenBank/DDBJ databases">
        <title>The Genome Sequence of Alloiococcus otitis ATCC 51267.</title>
        <authorList>
            <consortium name="The Broad Institute Genome Sequencing Platform"/>
            <person name="Earl A."/>
            <person name="Ward D."/>
            <person name="Feldgarden M."/>
            <person name="Gevers D."/>
            <person name="Huys G."/>
            <person name="Walker B."/>
            <person name="Young S.K."/>
            <person name="Zeng Q."/>
            <person name="Gargeya S."/>
            <person name="Fitzgerald M."/>
            <person name="Haas B."/>
            <person name="Abouelleil A."/>
            <person name="Alvarado L."/>
            <person name="Arachchi H.M."/>
            <person name="Berlin A.M."/>
            <person name="Chapman S.B."/>
            <person name="Goldberg J."/>
            <person name="Griggs A."/>
            <person name="Gujja S."/>
            <person name="Hansen M."/>
            <person name="Howarth C."/>
            <person name="Imamovic A."/>
            <person name="Larimer J."/>
            <person name="McCowen C."/>
            <person name="Montmayeur A."/>
            <person name="Murphy C."/>
            <person name="Neiman D."/>
            <person name="Pearson M."/>
            <person name="Priest M."/>
            <person name="Roberts A."/>
            <person name="Saif S."/>
            <person name="Shea T."/>
            <person name="Sisk P."/>
            <person name="Sykes S."/>
            <person name="Wortman J."/>
            <person name="Nusbaum C."/>
            <person name="Birren B."/>
        </authorList>
    </citation>
    <scope>NUCLEOTIDE SEQUENCE [LARGE SCALE GENOMIC DNA]</scope>
    <source>
        <strain evidence="10 11">ATCC 51267</strain>
    </source>
</reference>
<feature type="domain" description="ABC transporter" evidence="8">
    <location>
        <begin position="315"/>
        <end position="524"/>
    </location>
</feature>
<dbReference type="InterPro" id="IPR003593">
    <property type="entry name" value="AAA+_ATPase"/>
</dbReference>
<evidence type="ECO:0000256" key="1">
    <source>
        <dbReference type="ARBA" id="ARBA00004651"/>
    </source>
</evidence>
<dbReference type="PANTHER" id="PTHR43394">
    <property type="entry name" value="ATP-DEPENDENT PERMEASE MDL1, MITOCHONDRIAL"/>
    <property type="match status" value="1"/>
</dbReference>
<dbReference type="AlphaFoldDB" id="K9EVM9"/>
<evidence type="ECO:0000256" key="7">
    <source>
        <dbReference type="SAM" id="Phobius"/>
    </source>
</evidence>